<gene>
    <name evidence="2" type="ORF">Glove_217g151</name>
</gene>
<accession>A0A397IQZ1</accession>
<evidence type="ECO:0000313" key="3">
    <source>
        <dbReference type="Proteomes" id="UP000266861"/>
    </source>
</evidence>
<proteinExistence type="predicted"/>
<comment type="caution">
    <text evidence="2">The sequence shown here is derived from an EMBL/GenBank/DDBJ whole genome shotgun (WGS) entry which is preliminary data.</text>
</comment>
<keyword evidence="1" id="KW-0472">Membrane</keyword>
<evidence type="ECO:0000256" key="1">
    <source>
        <dbReference type="SAM" id="Phobius"/>
    </source>
</evidence>
<keyword evidence="3" id="KW-1185">Reference proteome</keyword>
<organism evidence="2 3">
    <name type="scientific">Diversispora epigaea</name>
    <dbReference type="NCBI Taxonomy" id="1348612"/>
    <lineage>
        <taxon>Eukaryota</taxon>
        <taxon>Fungi</taxon>
        <taxon>Fungi incertae sedis</taxon>
        <taxon>Mucoromycota</taxon>
        <taxon>Glomeromycotina</taxon>
        <taxon>Glomeromycetes</taxon>
        <taxon>Diversisporales</taxon>
        <taxon>Diversisporaceae</taxon>
        <taxon>Diversispora</taxon>
    </lineage>
</organism>
<feature type="transmembrane region" description="Helical" evidence="1">
    <location>
        <begin position="72"/>
        <end position="96"/>
    </location>
</feature>
<name>A0A397IQZ1_9GLOM</name>
<sequence length="133" mass="14963">MGGTYNIWEARSVALKMLNDRITLKFKKKSTLLAIKELIQYSADPSEEKQIDNDNSGDEDTKNKRVTRAVNVILATCAVLAIITLCIGGWVALVIVKPPKYNDSVNVDKRNNRIDDIYSDSILCFDVSLYVHK</sequence>
<keyword evidence="1" id="KW-1133">Transmembrane helix</keyword>
<dbReference type="EMBL" id="PQFF01000202">
    <property type="protein sequence ID" value="RHZ75120.1"/>
    <property type="molecule type" value="Genomic_DNA"/>
</dbReference>
<reference evidence="2 3" key="1">
    <citation type="submission" date="2018-08" db="EMBL/GenBank/DDBJ databases">
        <title>Genome and evolution of the arbuscular mycorrhizal fungus Diversispora epigaea (formerly Glomus versiforme) and its bacterial endosymbionts.</title>
        <authorList>
            <person name="Sun X."/>
            <person name="Fei Z."/>
            <person name="Harrison M."/>
        </authorList>
    </citation>
    <scope>NUCLEOTIDE SEQUENCE [LARGE SCALE GENOMIC DNA]</scope>
    <source>
        <strain evidence="2 3">IT104</strain>
    </source>
</reference>
<evidence type="ECO:0000313" key="2">
    <source>
        <dbReference type="EMBL" id="RHZ75120.1"/>
    </source>
</evidence>
<keyword evidence="1" id="KW-0812">Transmembrane</keyword>
<dbReference type="AlphaFoldDB" id="A0A397IQZ1"/>
<protein>
    <submittedName>
        <fullName evidence="2">Uncharacterized protein</fullName>
    </submittedName>
</protein>
<dbReference type="Proteomes" id="UP000266861">
    <property type="component" value="Unassembled WGS sequence"/>
</dbReference>